<keyword evidence="1 5" id="KW-0378">Hydrolase</keyword>
<dbReference type="GO" id="GO:0003847">
    <property type="term" value="F:1-alkyl-2-acetylglycerophosphocholine esterase activity"/>
    <property type="evidence" value="ECO:0007669"/>
    <property type="project" value="TreeGrafter"/>
</dbReference>
<keyword evidence="2" id="KW-0442">Lipid degradation</keyword>
<dbReference type="AlphaFoldDB" id="A0A8J7GDX4"/>
<organism evidence="5 6">
    <name type="scientific">Longispora fulva</name>
    <dbReference type="NCBI Taxonomy" id="619741"/>
    <lineage>
        <taxon>Bacteria</taxon>
        <taxon>Bacillati</taxon>
        <taxon>Actinomycetota</taxon>
        <taxon>Actinomycetes</taxon>
        <taxon>Micromonosporales</taxon>
        <taxon>Micromonosporaceae</taxon>
        <taxon>Longispora</taxon>
    </lineage>
</organism>
<gene>
    <name evidence="5" type="ORF">IW245_000916</name>
</gene>
<evidence type="ECO:0000256" key="2">
    <source>
        <dbReference type="ARBA" id="ARBA00022963"/>
    </source>
</evidence>
<evidence type="ECO:0000256" key="4">
    <source>
        <dbReference type="SAM" id="SignalP"/>
    </source>
</evidence>
<keyword evidence="4" id="KW-0732">Signal</keyword>
<dbReference type="PANTHER" id="PTHR10272">
    <property type="entry name" value="PLATELET-ACTIVATING FACTOR ACETYLHYDROLASE"/>
    <property type="match status" value="1"/>
</dbReference>
<evidence type="ECO:0000256" key="1">
    <source>
        <dbReference type="ARBA" id="ARBA00022801"/>
    </source>
</evidence>
<dbReference type="Pfam" id="PF03403">
    <property type="entry name" value="PAF-AH_p_II"/>
    <property type="match status" value="1"/>
</dbReference>
<reference evidence="5" key="1">
    <citation type="submission" date="2020-11" db="EMBL/GenBank/DDBJ databases">
        <title>Sequencing the genomes of 1000 actinobacteria strains.</title>
        <authorList>
            <person name="Klenk H.-P."/>
        </authorList>
    </citation>
    <scope>NUCLEOTIDE SEQUENCE</scope>
    <source>
        <strain evidence="5">DSM 45356</strain>
    </source>
</reference>
<sequence>MSGVFAVALASALSLSTALPAMVAPGAAPVQLTLPAPTGHGRIGTVSLHLVDRSRPDPWVPTEPARELMIQLWYPAADTRNRPRAPWVSPGVADRLNPPGSPVTLPVSHAYTGAPAAGGRHPVVVYSPGLGMERTSSTALVEDLASHGYVVVTIDHPHDGRFVEFPGGRIATQALPVPTTPEEEAAMIATALATRVADTRFTLDQLAALDRGHNPDEERRPLPRGLTGALDLDRIGMAGHSLGGATAAQTMLEDRRIRAGVNLDGTVSGTVVTAGLDRPFLLLGSPGDDDSWTALWSRLRGPRHRLELAGSGHMSFTDYQVLLAQAGVPAEDREPSLGTIDGDRSIAVQRAYLLAYFDRYLLCRDGRLLAGPSPRYPEMLFKG</sequence>
<dbReference type="Gene3D" id="3.40.50.1820">
    <property type="entry name" value="alpha/beta hydrolase"/>
    <property type="match status" value="1"/>
</dbReference>
<comment type="caution">
    <text evidence="5">The sequence shown here is derived from an EMBL/GenBank/DDBJ whole genome shotgun (WGS) entry which is preliminary data.</text>
</comment>
<dbReference type="GO" id="GO:0016042">
    <property type="term" value="P:lipid catabolic process"/>
    <property type="evidence" value="ECO:0007669"/>
    <property type="project" value="UniProtKB-KW"/>
</dbReference>
<evidence type="ECO:0000313" key="5">
    <source>
        <dbReference type="EMBL" id="MBG6134722.1"/>
    </source>
</evidence>
<name>A0A8J7GDX4_9ACTN</name>
<dbReference type="InterPro" id="IPR029058">
    <property type="entry name" value="AB_hydrolase_fold"/>
</dbReference>
<proteinExistence type="predicted"/>
<dbReference type="RefSeq" id="WP_197001919.1">
    <property type="nucleotide sequence ID" value="NZ_BONS01000023.1"/>
</dbReference>
<keyword evidence="6" id="KW-1185">Reference proteome</keyword>
<dbReference type="EMBL" id="JADOUF010000001">
    <property type="protein sequence ID" value="MBG6134722.1"/>
    <property type="molecule type" value="Genomic_DNA"/>
</dbReference>
<protein>
    <submittedName>
        <fullName evidence="5">Dienelactone hydrolase</fullName>
    </submittedName>
</protein>
<evidence type="ECO:0000313" key="6">
    <source>
        <dbReference type="Proteomes" id="UP000622552"/>
    </source>
</evidence>
<dbReference type="Proteomes" id="UP000622552">
    <property type="component" value="Unassembled WGS sequence"/>
</dbReference>
<keyword evidence="3" id="KW-0443">Lipid metabolism</keyword>
<accession>A0A8J7GDX4</accession>
<feature type="signal peptide" evidence="4">
    <location>
        <begin position="1"/>
        <end position="23"/>
    </location>
</feature>
<dbReference type="PANTHER" id="PTHR10272:SF0">
    <property type="entry name" value="PLATELET-ACTIVATING FACTOR ACETYLHYDROLASE"/>
    <property type="match status" value="1"/>
</dbReference>
<dbReference type="SUPFAM" id="SSF53474">
    <property type="entry name" value="alpha/beta-Hydrolases"/>
    <property type="match status" value="1"/>
</dbReference>
<feature type="chain" id="PRO_5035212559" evidence="4">
    <location>
        <begin position="24"/>
        <end position="383"/>
    </location>
</feature>
<evidence type="ECO:0000256" key="3">
    <source>
        <dbReference type="ARBA" id="ARBA00023098"/>
    </source>
</evidence>